<dbReference type="GO" id="GO:0061630">
    <property type="term" value="F:ubiquitin protein ligase activity"/>
    <property type="evidence" value="ECO:0007669"/>
    <property type="project" value="UniProtKB-EC"/>
</dbReference>
<dbReference type="SMART" id="SM00184">
    <property type="entry name" value="RING"/>
    <property type="match status" value="1"/>
</dbReference>
<comment type="caution">
    <text evidence="13">The sequence shown here is derived from an EMBL/GenBank/DDBJ whole genome shotgun (WGS) entry which is preliminary data.</text>
</comment>
<evidence type="ECO:0000313" key="14">
    <source>
        <dbReference type="Proteomes" id="UP000237144"/>
    </source>
</evidence>
<dbReference type="SUPFAM" id="SSF57850">
    <property type="entry name" value="RING/U-box"/>
    <property type="match status" value="1"/>
</dbReference>
<dbReference type="Pfam" id="PF00097">
    <property type="entry name" value="zf-C3HC4"/>
    <property type="match status" value="1"/>
</dbReference>
<dbReference type="AlphaFoldDB" id="A0A2S5B152"/>
<comment type="catalytic activity">
    <reaction evidence="1">
        <text>S-ubiquitinyl-[E2 ubiquitin-conjugating enzyme]-L-cysteine + [acceptor protein]-L-lysine = [E2 ubiquitin-conjugating enzyme]-L-cysteine + N(6)-ubiquitinyl-[acceptor protein]-L-lysine.</text>
        <dbReference type="EC" id="2.3.2.27"/>
    </reaction>
</comment>
<dbReference type="Proteomes" id="UP000237144">
    <property type="component" value="Unassembled WGS sequence"/>
</dbReference>
<dbReference type="Gene3D" id="3.30.40.10">
    <property type="entry name" value="Zinc/RING finger domain, C3HC4 (zinc finger)"/>
    <property type="match status" value="1"/>
</dbReference>
<evidence type="ECO:0000256" key="9">
    <source>
        <dbReference type="PROSITE-ProRule" id="PRU00175"/>
    </source>
</evidence>
<feature type="region of interest" description="Disordered" evidence="10">
    <location>
        <begin position="149"/>
        <end position="168"/>
    </location>
</feature>
<dbReference type="InterPro" id="IPR013083">
    <property type="entry name" value="Znf_RING/FYVE/PHD"/>
</dbReference>
<evidence type="ECO:0000256" key="7">
    <source>
        <dbReference type="ARBA" id="ARBA00022786"/>
    </source>
</evidence>
<gene>
    <name evidence="13" type="ORF">BMF94_6423</name>
</gene>
<evidence type="ECO:0000256" key="11">
    <source>
        <dbReference type="SAM" id="Phobius"/>
    </source>
</evidence>
<keyword evidence="11" id="KW-0472">Membrane</keyword>
<feature type="transmembrane region" description="Helical" evidence="11">
    <location>
        <begin position="268"/>
        <end position="287"/>
    </location>
</feature>
<dbReference type="GO" id="GO:0008270">
    <property type="term" value="F:zinc ion binding"/>
    <property type="evidence" value="ECO:0007669"/>
    <property type="project" value="UniProtKB-KW"/>
</dbReference>
<dbReference type="UniPathway" id="UPA00143"/>
<dbReference type="PANTHER" id="PTHR12313">
    <property type="entry name" value="E3 UBIQUITIN-PROTEIN LIGASE RNF5-RELATED"/>
    <property type="match status" value="1"/>
</dbReference>
<keyword evidence="4" id="KW-0808">Transferase</keyword>
<proteinExistence type="predicted"/>
<reference evidence="13 14" key="1">
    <citation type="journal article" date="2018" name="Front. Microbiol.">
        <title>Prospects for Fungal Bioremediation of Acidic Radioactive Waste Sites: Characterization and Genome Sequence of Rhodotorula taiwanensis MD1149.</title>
        <authorList>
            <person name="Tkavc R."/>
            <person name="Matrosova V.Y."/>
            <person name="Grichenko O.E."/>
            <person name="Gostincar C."/>
            <person name="Volpe R.P."/>
            <person name="Klimenkova P."/>
            <person name="Gaidamakova E.K."/>
            <person name="Zhou C.E."/>
            <person name="Stewart B.J."/>
            <person name="Lyman M.G."/>
            <person name="Malfatti S.A."/>
            <person name="Rubinfeld B."/>
            <person name="Courtot M."/>
            <person name="Singh J."/>
            <person name="Dalgard C.L."/>
            <person name="Hamilton T."/>
            <person name="Frey K.G."/>
            <person name="Gunde-Cimerman N."/>
            <person name="Dugan L."/>
            <person name="Daly M.J."/>
        </authorList>
    </citation>
    <scope>NUCLEOTIDE SEQUENCE [LARGE SCALE GENOMIC DNA]</scope>
    <source>
        <strain evidence="13 14">MD1149</strain>
    </source>
</reference>
<keyword evidence="6 9" id="KW-0863">Zinc-finger</keyword>
<feature type="region of interest" description="Disordered" evidence="10">
    <location>
        <begin position="1"/>
        <end position="53"/>
    </location>
</feature>
<keyword evidence="8" id="KW-0862">Zinc</keyword>
<dbReference type="CDD" id="cd16534">
    <property type="entry name" value="RING-HC_RNF5-like"/>
    <property type="match status" value="1"/>
</dbReference>
<evidence type="ECO:0000256" key="3">
    <source>
        <dbReference type="ARBA" id="ARBA00012483"/>
    </source>
</evidence>
<feature type="compositionally biased region" description="Pro residues" evidence="10">
    <location>
        <begin position="153"/>
        <end position="168"/>
    </location>
</feature>
<evidence type="ECO:0000256" key="1">
    <source>
        <dbReference type="ARBA" id="ARBA00000900"/>
    </source>
</evidence>
<dbReference type="GO" id="GO:0016567">
    <property type="term" value="P:protein ubiquitination"/>
    <property type="evidence" value="ECO:0007669"/>
    <property type="project" value="UniProtKB-UniPathway"/>
</dbReference>
<keyword evidence="7" id="KW-0833">Ubl conjugation pathway</keyword>
<evidence type="ECO:0000256" key="8">
    <source>
        <dbReference type="ARBA" id="ARBA00022833"/>
    </source>
</evidence>
<keyword evidence="11" id="KW-1133">Transmembrane helix</keyword>
<protein>
    <recommendedName>
        <fullName evidence="3">RING-type E3 ubiquitin transferase</fullName>
        <ecNumber evidence="3">2.3.2.27</ecNumber>
    </recommendedName>
</protein>
<keyword evidence="11" id="KW-0812">Transmembrane</keyword>
<dbReference type="OrthoDB" id="6270329at2759"/>
<evidence type="ECO:0000259" key="12">
    <source>
        <dbReference type="PROSITE" id="PS50089"/>
    </source>
</evidence>
<evidence type="ECO:0000256" key="6">
    <source>
        <dbReference type="ARBA" id="ARBA00022771"/>
    </source>
</evidence>
<evidence type="ECO:0000256" key="2">
    <source>
        <dbReference type="ARBA" id="ARBA00004906"/>
    </source>
</evidence>
<sequence length="289" mass="30749">MQRVDSPERAQADADSPPAPGPAEHSSPEAGSWGMPSSDGGRPSGAAALEPDGAVIETGNATPVQEEEVAAETELDKGVTREDKLDRFSCHICLEVPDEPVVTPCGHLHCWPCMHEWLVTSRGRACPVCKAVLTVEQLVPIYTSAEAIDPRSRPIPPRPRPAAPPPSAPYFRTPAFRNPFASLDPGSEIEAITSGRGSTSSFSFQAGVFPLPGLSFGWSWPPTPAAVAVPAAAPEELDGRAQGGRVGVMMRDPHGAARTPSRDEWFRAVVQQVFMAIFFAMFIAITFGG</sequence>
<evidence type="ECO:0000313" key="13">
    <source>
        <dbReference type="EMBL" id="POY70509.1"/>
    </source>
</evidence>
<dbReference type="PROSITE" id="PS50089">
    <property type="entry name" value="ZF_RING_2"/>
    <property type="match status" value="1"/>
</dbReference>
<dbReference type="STRING" id="741276.A0A2S5B152"/>
<dbReference type="EC" id="2.3.2.27" evidence="3"/>
<comment type="pathway">
    <text evidence="2">Protein modification; protein ubiquitination.</text>
</comment>
<dbReference type="EMBL" id="PJQD01000115">
    <property type="protein sequence ID" value="POY70509.1"/>
    <property type="molecule type" value="Genomic_DNA"/>
</dbReference>
<name>A0A2S5B152_9BASI</name>
<dbReference type="GO" id="GO:0006511">
    <property type="term" value="P:ubiquitin-dependent protein catabolic process"/>
    <property type="evidence" value="ECO:0007669"/>
    <property type="project" value="InterPro"/>
</dbReference>
<feature type="domain" description="RING-type" evidence="12">
    <location>
        <begin position="90"/>
        <end position="130"/>
    </location>
</feature>
<dbReference type="InterPro" id="IPR045103">
    <property type="entry name" value="RNF5/RNF185-like"/>
</dbReference>
<feature type="compositionally biased region" description="Basic and acidic residues" evidence="10">
    <location>
        <begin position="1"/>
        <end position="12"/>
    </location>
</feature>
<accession>A0A2S5B152</accession>
<dbReference type="GO" id="GO:0005783">
    <property type="term" value="C:endoplasmic reticulum"/>
    <property type="evidence" value="ECO:0007669"/>
    <property type="project" value="InterPro"/>
</dbReference>
<organism evidence="13 14">
    <name type="scientific">Rhodotorula taiwanensis</name>
    <dbReference type="NCBI Taxonomy" id="741276"/>
    <lineage>
        <taxon>Eukaryota</taxon>
        <taxon>Fungi</taxon>
        <taxon>Dikarya</taxon>
        <taxon>Basidiomycota</taxon>
        <taxon>Pucciniomycotina</taxon>
        <taxon>Microbotryomycetes</taxon>
        <taxon>Sporidiobolales</taxon>
        <taxon>Sporidiobolaceae</taxon>
        <taxon>Rhodotorula</taxon>
    </lineage>
</organism>
<keyword evidence="5" id="KW-0479">Metal-binding</keyword>
<evidence type="ECO:0000256" key="4">
    <source>
        <dbReference type="ARBA" id="ARBA00022679"/>
    </source>
</evidence>
<evidence type="ECO:0000256" key="5">
    <source>
        <dbReference type="ARBA" id="ARBA00022723"/>
    </source>
</evidence>
<evidence type="ECO:0000256" key="10">
    <source>
        <dbReference type="SAM" id="MobiDB-lite"/>
    </source>
</evidence>
<keyword evidence="14" id="KW-1185">Reference proteome</keyword>
<dbReference type="InterPro" id="IPR018957">
    <property type="entry name" value="Znf_C3HC4_RING-type"/>
</dbReference>
<dbReference type="InterPro" id="IPR001841">
    <property type="entry name" value="Znf_RING"/>
</dbReference>